<dbReference type="CDD" id="cd01300">
    <property type="entry name" value="YtcJ_like"/>
    <property type="match status" value="1"/>
</dbReference>
<keyword evidence="4" id="KW-1185">Reference proteome</keyword>
<keyword evidence="1" id="KW-0732">Signal</keyword>
<keyword evidence="3" id="KW-0378">Hydrolase</keyword>
<dbReference type="InterPro" id="IPR019546">
    <property type="entry name" value="TAT_signal_bac_arc"/>
</dbReference>
<name>A0A7D6VIR7_9NOCA</name>
<dbReference type="PANTHER" id="PTHR22642">
    <property type="entry name" value="IMIDAZOLONEPROPIONASE"/>
    <property type="match status" value="1"/>
</dbReference>
<dbReference type="EMBL" id="CP059399">
    <property type="protein sequence ID" value="QLY30490.1"/>
    <property type="molecule type" value="Genomic_DNA"/>
</dbReference>
<dbReference type="SUPFAM" id="SSF51338">
    <property type="entry name" value="Composite domain of metallo-dependent hydrolases"/>
    <property type="match status" value="1"/>
</dbReference>
<protein>
    <submittedName>
        <fullName evidence="3">Amidohydrolase</fullName>
    </submittedName>
</protein>
<dbReference type="SUPFAM" id="SSF51556">
    <property type="entry name" value="Metallo-dependent hydrolases"/>
    <property type="match status" value="1"/>
</dbReference>
<evidence type="ECO:0000256" key="1">
    <source>
        <dbReference type="SAM" id="SignalP"/>
    </source>
</evidence>
<dbReference type="InterPro" id="IPR033932">
    <property type="entry name" value="YtcJ-like"/>
</dbReference>
<dbReference type="RefSeq" id="WP_181581688.1">
    <property type="nucleotide sequence ID" value="NZ_CP059399.1"/>
</dbReference>
<evidence type="ECO:0000313" key="4">
    <source>
        <dbReference type="Proteomes" id="UP000515512"/>
    </source>
</evidence>
<dbReference type="PROSITE" id="PS51318">
    <property type="entry name" value="TAT"/>
    <property type="match status" value="1"/>
</dbReference>
<dbReference type="InterPro" id="IPR032466">
    <property type="entry name" value="Metal_Hydrolase"/>
</dbReference>
<evidence type="ECO:0000313" key="3">
    <source>
        <dbReference type="EMBL" id="QLY30490.1"/>
    </source>
</evidence>
<sequence>MRVSRRGFLTGASLAATAAMAGCSPGGSSNGKADYIFRGGSVLPVAGGAPEVEALAVAGGRILAVGSEADVLGLRGSATRTVDLAGRTLLPAFVEAHSHPSQIASALAPPAVDVRPFTVPTGAQVWSALADTVATTPKGTPILLYGIDILLQPGLELPTRQQLDQRAPDNPVVIVANSGHAAYANSAALRQAGITADTPDPTGGKYGRDADGQLTGEAAETPAILALVAPYEKVLAPKMADNMRWAYGQLAQAGIATCSEHTYSATLAELYETISGEADCKLRVRGYEIGTPELASKAQHLGGGYSGGDQLFAQIGMKLWADGSPWQGNIDTTFPYLTDETTARMGLGPDHHGGMNYTPEQFDRLAQAFIAQRWQLSTHVHGDAAIDSVLDAYERALAASPIADARLRLEHVGAMRPDQFARAARMGVTTSLFIEHVYYWGDVLVDELFGPEYGGHWMSAKAALDAGVRISFHNDGTVTPPDPIGNIATAVTRTARGSGQVLAPEQRIGVDEALRAQTIDAAWQLHLDRDTGSLEQGKFADLVVLSGNPRSTPPEQLRELKVEATYLMGRQTFGEPLA</sequence>
<dbReference type="GO" id="GO:0016810">
    <property type="term" value="F:hydrolase activity, acting on carbon-nitrogen (but not peptide) bonds"/>
    <property type="evidence" value="ECO:0007669"/>
    <property type="project" value="InterPro"/>
</dbReference>
<dbReference type="PROSITE" id="PS51257">
    <property type="entry name" value="PROKAR_LIPOPROTEIN"/>
    <property type="match status" value="1"/>
</dbReference>
<dbReference type="AlphaFoldDB" id="A0A7D6VIR7"/>
<dbReference type="Gene3D" id="3.20.20.140">
    <property type="entry name" value="Metal-dependent hydrolases"/>
    <property type="match status" value="1"/>
</dbReference>
<dbReference type="Pfam" id="PF07969">
    <property type="entry name" value="Amidohydro_3"/>
    <property type="match status" value="1"/>
</dbReference>
<dbReference type="Gene3D" id="3.10.310.70">
    <property type="match status" value="1"/>
</dbReference>
<feature type="domain" description="Amidohydrolase 3" evidence="2">
    <location>
        <begin position="80"/>
        <end position="573"/>
    </location>
</feature>
<proteinExistence type="predicted"/>
<feature type="chain" id="PRO_5028288168" evidence="1">
    <location>
        <begin position="22"/>
        <end position="578"/>
    </location>
</feature>
<reference evidence="3 4" key="1">
    <citation type="submission" date="2020-07" db="EMBL/GenBank/DDBJ databases">
        <authorList>
            <person name="Zhuang K."/>
            <person name="Ran Y."/>
        </authorList>
    </citation>
    <scope>NUCLEOTIDE SEQUENCE [LARGE SCALE GENOMIC DNA]</scope>
    <source>
        <strain evidence="3 4">WCH-YHL-001</strain>
    </source>
</reference>
<dbReference type="InterPro" id="IPR013108">
    <property type="entry name" value="Amidohydro_3"/>
</dbReference>
<gene>
    <name evidence="3" type="ORF">H0264_36150</name>
</gene>
<dbReference type="InterPro" id="IPR011059">
    <property type="entry name" value="Metal-dep_hydrolase_composite"/>
</dbReference>
<accession>A0A7D6VIR7</accession>
<evidence type="ECO:0000259" key="2">
    <source>
        <dbReference type="Pfam" id="PF07969"/>
    </source>
</evidence>
<dbReference type="Proteomes" id="UP000515512">
    <property type="component" value="Chromosome"/>
</dbReference>
<organism evidence="3 4">
    <name type="scientific">Nocardia huaxiensis</name>
    <dbReference type="NCBI Taxonomy" id="2755382"/>
    <lineage>
        <taxon>Bacteria</taxon>
        <taxon>Bacillati</taxon>
        <taxon>Actinomycetota</taxon>
        <taxon>Actinomycetes</taxon>
        <taxon>Mycobacteriales</taxon>
        <taxon>Nocardiaceae</taxon>
        <taxon>Nocardia</taxon>
    </lineage>
</organism>
<dbReference type="KEGG" id="nhu:H0264_36150"/>
<dbReference type="PANTHER" id="PTHR22642:SF2">
    <property type="entry name" value="PROTEIN LONG AFTER FAR-RED 3"/>
    <property type="match status" value="1"/>
</dbReference>
<dbReference type="Gene3D" id="2.30.40.10">
    <property type="entry name" value="Urease, subunit C, domain 1"/>
    <property type="match status" value="1"/>
</dbReference>
<dbReference type="NCBIfam" id="TIGR01409">
    <property type="entry name" value="TAT_signal_seq"/>
    <property type="match status" value="1"/>
</dbReference>
<dbReference type="InterPro" id="IPR006311">
    <property type="entry name" value="TAT_signal"/>
</dbReference>
<feature type="signal peptide" evidence="1">
    <location>
        <begin position="1"/>
        <end position="21"/>
    </location>
</feature>